<evidence type="ECO:0000313" key="3">
    <source>
        <dbReference type="Proteomes" id="UP000005237"/>
    </source>
</evidence>
<dbReference type="AlphaFoldDB" id="A0A8R1IN37"/>
<keyword evidence="1" id="KW-0732">Signal</keyword>
<sequence length="105" mass="11906">MSGASLFLLLITLTAFFDAYSSFFDAAKFFEKKTIKVTTVVRDFIEVSFETFQFQSDKFRNTRNYANINPLKTALGTKETMITSGEVSELRAVIKAKGGRFENYS</sequence>
<reference evidence="2" key="2">
    <citation type="submission" date="2022-06" db="UniProtKB">
        <authorList>
            <consortium name="EnsemblMetazoa"/>
        </authorList>
    </citation>
    <scope>IDENTIFICATION</scope>
    <source>
        <strain evidence="2">DF5081</strain>
    </source>
</reference>
<feature type="chain" id="PRO_5035872828" evidence="1">
    <location>
        <begin position="22"/>
        <end position="105"/>
    </location>
</feature>
<feature type="signal peptide" evidence="1">
    <location>
        <begin position="1"/>
        <end position="21"/>
    </location>
</feature>
<dbReference type="Proteomes" id="UP000005237">
    <property type="component" value="Unassembled WGS sequence"/>
</dbReference>
<evidence type="ECO:0000256" key="1">
    <source>
        <dbReference type="SAM" id="SignalP"/>
    </source>
</evidence>
<reference evidence="3" key="1">
    <citation type="submission" date="2010-08" db="EMBL/GenBank/DDBJ databases">
        <authorList>
            <consortium name="Caenorhabditis japonica Sequencing Consortium"/>
            <person name="Wilson R.K."/>
        </authorList>
    </citation>
    <scope>NUCLEOTIDE SEQUENCE [LARGE SCALE GENOMIC DNA]</scope>
    <source>
        <strain evidence="3">DF5081</strain>
    </source>
</reference>
<organism evidence="2 3">
    <name type="scientific">Caenorhabditis japonica</name>
    <dbReference type="NCBI Taxonomy" id="281687"/>
    <lineage>
        <taxon>Eukaryota</taxon>
        <taxon>Metazoa</taxon>
        <taxon>Ecdysozoa</taxon>
        <taxon>Nematoda</taxon>
        <taxon>Chromadorea</taxon>
        <taxon>Rhabditida</taxon>
        <taxon>Rhabditina</taxon>
        <taxon>Rhabditomorpha</taxon>
        <taxon>Rhabditoidea</taxon>
        <taxon>Rhabditidae</taxon>
        <taxon>Peloderinae</taxon>
        <taxon>Caenorhabditis</taxon>
    </lineage>
</organism>
<accession>A0A8R1IN37</accession>
<keyword evidence="3" id="KW-1185">Reference proteome</keyword>
<evidence type="ECO:0000313" key="2">
    <source>
        <dbReference type="EnsemblMetazoa" id="CJA35541.1"/>
    </source>
</evidence>
<name>A0A8R1IN37_CAEJA</name>
<proteinExistence type="predicted"/>
<dbReference type="EnsemblMetazoa" id="CJA35541.1">
    <property type="protein sequence ID" value="CJA35541.1"/>
    <property type="gene ID" value="WBGene00211388"/>
</dbReference>
<protein>
    <submittedName>
        <fullName evidence="2">Uncharacterized protein</fullName>
    </submittedName>
</protein>